<dbReference type="PANTHER" id="PTHR24133:SF40">
    <property type="entry name" value="ANKYRIN REPEAT DOMAIN 44"/>
    <property type="match status" value="1"/>
</dbReference>
<feature type="non-terminal residue" evidence="1">
    <location>
        <position position="477"/>
    </location>
</feature>
<evidence type="ECO:0000313" key="1">
    <source>
        <dbReference type="EMBL" id="CAE7242406.1"/>
    </source>
</evidence>
<dbReference type="OrthoDB" id="415234at2759"/>
<keyword evidence="2" id="KW-1185">Reference proteome</keyword>
<reference evidence="1" key="1">
    <citation type="submission" date="2021-02" db="EMBL/GenBank/DDBJ databases">
        <authorList>
            <person name="Dougan E. K."/>
            <person name="Rhodes N."/>
            <person name="Thang M."/>
            <person name="Chan C."/>
        </authorList>
    </citation>
    <scope>NUCLEOTIDE SEQUENCE</scope>
</reference>
<gene>
    <name evidence="1" type="primary">warA</name>
    <name evidence="1" type="ORF">SNEC2469_LOCUS4489</name>
</gene>
<dbReference type="InterPro" id="IPR002110">
    <property type="entry name" value="Ankyrin_rpt"/>
</dbReference>
<dbReference type="PANTHER" id="PTHR24133">
    <property type="entry name" value="ANKYRIN DOMAIN-CONTAINING"/>
    <property type="match status" value="1"/>
</dbReference>
<organism evidence="1 2">
    <name type="scientific">Symbiodinium necroappetens</name>
    <dbReference type="NCBI Taxonomy" id="1628268"/>
    <lineage>
        <taxon>Eukaryota</taxon>
        <taxon>Sar</taxon>
        <taxon>Alveolata</taxon>
        <taxon>Dinophyceae</taxon>
        <taxon>Suessiales</taxon>
        <taxon>Symbiodiniaceae</taxon>
        <taxon>Symbiodinium</taxon>
    </lineage>
</organism>
<dbReference type="InterPro" id="IPR052391">
    <property type="entry name" value="E3_Ligase-Neurotoxin"/>
</dbReference>
<dbReference type="InterPro" id="IPR036770">
    <property type="entry name" value="Ankyrin_rpt-contain_sf"/>
</dbReference>
<name>A0A812LD49_9DINO</name>
<proteinExistence type="predicted"/>
<sequence length="477" mass="52446">MSLHSDLVTQFLKGNRKMVRAEREQRGYLWLDWFSVPQDPGWEPGRRLAVHSIPSYVDVCGAFVALVPGLPHHDSGSLCDYETWLERGWCRCELWCSQLSNHSHLPMIAVYGPDHAEFVMPKDWVFASADEGEFTQEEDRLAIMDIVHFALQARVSFLDKHQEEPGLCRFLKGICAKKFGQASSWTLDSFLSYFGFPNLQTAVKMRNMGGLHCAAILDEPSLIRSLVEAKASVGAKCKSILSMDILNYVPLILAIQLNNLAAARGLLMLRADPNCTFAPCNPVLGLARDAEAVDVLLEHRADVNLRMSYPKISPLTLACSKSGPVEVVARLLERGADVNDSHGGHSKSPLTCTTLFSKATPRVSLAHAKLLLDARADVNQPGCTTGLFQMLELGSRLANCCGMDGPLLRYLAESSSTPLGFAALLRNRPLASLLLAAKADPDFPNSRGHSPRQMASVEIQPLFDEPLALKADPEDPM</sequence>
<dbReference type="SMART" id="SM00248">
    <property type="entry name" value="ANK"/>
    <property type="match status" value="5"/>
</dbReference>
<protein>
    <submittedName>
        <fullName evidence="1">WarA protein</fullName>
    </submittedName>
</protein>
<dbReference type="Gene3D" id="1.25.40.20">
    <property type="entry name" value="Ankyrin repeat-containing domain"/>
    <property type="match status" value="1"/>
</dbReference>
<dbReference type="Pfam" id="PF00023">
    <property type="entry name" value="Ank"/>
    <property type="match status" value="1"/>
</dbReference>
<dbReference type="AlphaFoldDB" id="A0A812LD49"/>
<dbReference type="EMBL" id="CAJNJA010009026">
    <property type="protein sequence ID" value="CAE7242406.1"/>
    <property type="molecule type" value="Genomic_DNA"/>
</dbReference>
<dbReference type="SUPFAM" id="SSF48403">
    <property type="entry name" value="Ankyrin repeat"/>
    <property type="match status" value="1"/>
</dbReference>
<evidence type="ECO:0000313" key="2">
    <source>
        <dbReference type="Proteomes" id="UP000601435"/>
    </source>
</evidence>
<accession>A0A812LD49</accession>
<comment type="caution">
    <text evidence="1">The sequence shown here is derived from an EMBL/GenBank/DDBJ whole genome shotgun (WGS) entry which is preliminary data.</text>
</comment>
<dbReference type="Proteomes" id="UP000601435">
    <property type="component" value="Unassembled WGS sequence"/>
</dbReference>